<dbReference type="SUPFAM" id="SSF56281">
    <property type="entry name" value="Metallo-hydrolase/oxidoreductase"/>
    <property type="match status" value="1"/>
</dbReference>
<dbReference type="InterPro" id="IPR036527">
    <property type="entry name" value="SCP2_sterol-bd_dom_sf"/>
</dbReference>
<gene>
    <name evidence="7" type="ORF">FG486_17720</name>
</gene>
<dbReference type="AlphaFoldDB" id="A0A7V8RGT3"/>
<comment type="caution">
    <text evidence="7">The sequence shown here is derived from an EMBL/GenBank/DDBJ whole genome shotgun (WGS) entry which is preliminary data.</text>
</comment>
<dbReference type="InterPro" id="IPR038536">
    <property type="entry name" value="Alkyl/aryl-sulf_dimr_sf"/>
</dbReference>
<keyword evidence="3" id="KW-0862">Zinc</keyword>
<dbReference type="FunFam" id="3.60.15.30:FF:000001">
    <property type="entry name" value="Alkyl/aryl-sulfatase BDS1"/>
    <property type="match status" value="1"/>
</dbReference>
<feature type="signal peptide" evidence="5">
    <location>
        <begin position="1"/>
        <end position="24"/>
    </location>
</feature>
<evidence type="ECO:0000256" key="5">
    <source>
        <dbReference type="SAM" id="SignalP"/>
    </source>
</evidence>
<sequence length="649" mass="69468">MQMKRVLKAGAMGIALISGAAAQAQLSDAERAAVLARLPADDGSDMTDATRGKIAEIPGGVIKTTDGKTVWDASAFDFLNAEAAPATVHPSLWRQARLNHIHGLFEIVPGKVWQLRGYDIAVMTIISGKTGWIVVDPLLTEEAAAAAMQLAESKIGKRPISAVLFSHSHADHFGGVGGILSPDDAKKRKVQIVAPHGFAEEAVSENVLAGNAMTRRSSYMFGTALAPGAQGRVDNGLGTGLSIGTTGYMAPTMLIGPEGGLKVIDGVRFDFLDAAGTEAPAEFLFYLPDFKVLHTTEVAVKTLHNILTLRGAQVRDALRWSKIIDKALVKWGGEAEVQIASHNWPTWGQARVAAYLENQRDAYRYVHDRTLGRANAGMTLHEVADGIAEPAAQQAAYAARGYYGTINHNMKATYQRYYGWWDGVPANFNPLPPVAAGKGYVELAGGADKLLEAGKKAQAAGNHRWAAELLNHLVFAEPGNAAAKAALADSYEALGFAAESGIWRNYYLAGAATLRGTELPRKGASTQSRSFISAIPTAEFFDALATRFAAERAGNMRARINFILPDTKETLGIMVNGDVEVPRYGATLADANATVTLNRKDFDAIVIGETDFPTLMRSGAMKIDGDSGLFLRWLMLHPPFDPAFAVVTP</sequence>
<dbReference type="InterPro" id="IPR052195">
    <property type="entry name" value="Bact_Alkyl/Aryl-Sulfatase"/>
</dbReference>
<dbReference type="PANTHER" id="PTHR43223:SF1">
    <property type="entry name" value="ALKYL_ARYL-SULFATASE BDS1"/>
    <property type="match status" value="1"/>
</dbReference>
<dbReference type="Pfam" id="PF14863">
    <property type="entry name" value="Alkyl_sulf_dimr"/>
    <property type="match status" value="1"/>
</dbReference>
<organism evidence="7 8">
    <name type="scientific">Sphingomonas ursincola</name>
    <dbReference type="NCBI Taxonomy" id="56361"/>
    <lineage>
        <taxon>Bacteria</taxon>
        <taxon>Pseudomonadati</taxon>
        <taxon>Pseudomonadota</taxon>
        <taxon>Alphaproteobacteria</taxon>
        <taxon>Sphingomonadales</taxon>
        <taxon>Sphingomonadaceae</taxon>
        <taxon>Sphingomonas</taxon>
    </lineage>
</organism>
<keyword evidence="5" id="KW-0732">Signal</keyword>
<dbReference type="InterPro" id="IPR044097">
    <property type="entry name" value="Bds1/SdsA1_MBL-fold"/>
</dbReference>
<name>A0A7V8RGT3_9SPHN</name>
<dbReference type="Pfam" id="PF00753">
    <property type="entry name" value="Lactamase_B"/>
    <property type="match status" value="1"/>
</dbReference>
<dbReference type="Proteomes" id="UP000589292">
    <property type="component" value="Unassembled WGS sequence"/>
</dbReference>
<dbReference type="Pfam" id="PF14864">
    <property type="entry name" value="Alkyl_sulf_C"/>
    <property type="match status" value="1"/>
</dbReference>
<keyword evidence="1" id="KW-0479">Metal-binding</keyword>
<keyword evidence="2 7" id="KW-0378">Hydrolase</keyword>
<dbReference type="InterPro" id="IPR029229">
    <property type="entry name" value="Alkyl_sulf_C"/>
</dbReference>
<dbReference type="InterPro" id="IPR036866">
    <property type="entry name" value="RibonucZ/Hydroxyglut_hydro"/>
</dbReference>
<reference evidence="7 8" key="1">
    <citation type="journal article" date="1994" name="Int. J. Syst. Bacteriol.">
        <title>Phylogenetic positions of novel aerobic, bacteriochlorophyll a-containing bacteria and description of Roseococcus thiosulfatophilus gen. nov., sp. nov., Erythromicrobium ramosum gen. nov., sp. nov., and Erythrobacter litoralis sp. nov.</title>
        <authorList>
            <person name="Yurkov V."/>
            <person name="Stackebrandt E."/>
            <person name="Holmes A."/>
            <person name="Fuerst J.A."/>
            <person name="Hugenholtz P."/>
            <person name="Golecki J."/>
            <person name="Gad'on N."/>
            <person name="Gorlenko V.M."/>
            <person name="Kompantseva E.I."/>
            <person name="Drews G."/>
        </authorList>
    </citation>
    <scope>NUCLEOTIDE SEQUENCE [LARGE SCALE GENOMIC DNA]</scope>
    <source>
        <strain evidence="7 8">KR-99</strain>
    </source>
</reference>
<evidence type="ECO:0000313" key="7">
    <source>
        <dbReference type="EMBL" id="MBA1376184.1"/>
    </source>
</evidence>
<accession>A0A7V8RGT3</accession>
<evidence type="ECO:0000256" key="3">
    <source>
        <dbReference type="ARBA" id="ARBA00022833"/>
    </source>
</evidence>
<evidence type="ECO:0000256" key="4">
    <source>
        <dbReference type="ARBA" id="ARBA00033751"/>
    </source>
</evidence>
<dbReference type="GO" id="GO:0046872">
    <property type="term" value="F:metal ion binding"/>
    <property type="evidence" value="ECO:0007669"/>
    <property type="project" value="UniProtKB-KW"/>
</dbReference>
<dbReference type="InterPro" id="IPR001279">
    <property type="entry name" value="Metallo-B-lactamas"/>
</dbReference>
<protein>
    <submittedName>
        <fullName evidence="7">MBL fold metallo-hydrolase</fullName>
    </submittedName>
</protein>
<evidence type="ECO:0000256" key="2">
    <source>
        <dbReference type="ARBA" id="ARBA00022801"/>
    </source>
</evidence>
<dbReference type="EMBL" id="VDES01000005">
    <property type="protein sequence ID" value="MBA1376184.1"/>
    <property type="molecule type" value="Genomic_DNA"/>
</dbReference>
<dbReference type="SMART" id="SM00849">
    <property type="entry name" value="Lactamase_B"/>
    <property type="match status" value="1"/>
</dbReference>
<dbReference type="GO" id="GO:0018741">
    <property type="term" value="F:linear primary-alkylsulfatase activity"/>
    <property type="evidence" value="ECO:0007669"/>
    <property type="project" value="InterPro"/>
</dbReference>
<feature type="domain" description="Metallo-beta-lactamase" evidence="6">
    <location>
        <begin position="120"/>
        <end position="342"/>
    </location>
</feature>
<dbReference type="GO" id="GO:0018909">
    <property type="term" value="P:dodecyl sulfate metabolic process"/>
    <property type="evidence" value="ECO:0007669"/>
    <property type="project" value="InterPro"/>
</dbReference>
<keyword evidence="8" id="KW-1185">Reference proteome</keyword>
<dbReference type="GO" id="GO:0046983">
    <property type="term" value="F:protein dimerization activity"/>
    <property type="evidence" value="ECO:0007669"/>
    <property type="project" value="InterPro"/>
</dbReference>
<evidence type="ECO:0000256" key="1">
    <source>
        <dbReference type="ARBA" id="ARBA00022723"/>
    </source>
</evidence>
<dbReference type="CDD" id="cd07710">
    <property type="entry name" value="arylsulfatase_Sdsa1-like_MBL-fold"/>
    <property type="match status" value="1"/>
</dbReference>
<dbReference type="Gene3D" id="3.60.15.30">
    <property type="entry name" value="Metallo-beta-lactamase domain"/>
    <property type="match status" value="1"/>
</dbReference>
<proteinExistence type="inferred from homology"/>
<evidence type="ECO:0000313" key="8">
    <source>
        <dbReference type="Proteomes" id="UP000589292"/>
    </source>
</evidence>
<feature type="chain" id="PRO_5030953484" evidence="5">
    <location>
        <begin position="25"/>
        <end position="649"/>
    </location>
</feature>
<dbReference type="PANTHER" id="PTHR43223">
    <property type="entry name" value="ALKYL/ARYL-SULFATASE"/>
    <property type="match status" value="1"/>
</dbReference>
<dbReference type="Gene3D" id="3.30.1050.10">
    <property type="entry name" value="SCP2 sterol-binding domain"/>
    <property type="match status" value="1"/>
</dbReference>
<evidence type="ECO:0000259" key="6">
    <source>
        <dbReference type="SMART" id="SM00849"/>
    </source>
</evidence>
<dbReference type="Gene3D" id="1.25.40.880">
    <property type="entry name" value="Alkyl sulfatase, dimerisation domain"/>
    <property type="match status" value="1"/>
</dbReference>
<dbReference type="InterPro" id="IPR029228">
    <property type="entry name" value="Alkyl_sulf_dimr"/>
</dbReference>
<dbReference type="SUPFAM" id="SSF55718">
    <property type="entry name" value="SCP-like"/>
    <property type="match status" value="1"/>
</dbReference>
<comment type="similarity">
    <text evidence="4">Belongs to the metallo-beta-lactamase superfamily. Type III sulfatase family.</text>
</comment>